<proteinExistence type="predicted"/>
<dbReference type="KEGG" id="ccp:CHC_T00006402001"/>
<evidence type="ECO:0000313" key="2">
    <source>
        <dbReference type="EMBL" id="CDF38589.1"/>
    </source>
</evidence>
<sequence length="332" mass="37587">MKLSMQIKEKLKSSSHPSPISDTPPPTPTAPPTIEAARVSQMDLDRECILERSRLVSIAPARMPYIGFHGKYNKRWYVDIVSLPHNSVRTLISEVFGLLTSVHRLALDMTRADFDNLFLFLAEFQAYTAALLAAEDRLVYPEVEAALRKRPDYAAHVLHPTHRAERKNDIARLLAALTDPTLHYLQAVAVANTLQATVDELSRQLLDYFSAQEAVLPRIFAHSMRGSREKNKMEAKLIKYFADAGHEFYYTALLALPLHSQEVRADFEERHFAKPARAHQFRTAVKRVQDSLIAIPRAFDAAASDYETKFSMAAFLENYGKDRDVDATTTMI</sequence>
<organism evidence="2 3">
    <name type="scientific">Chondrus crispus</name>
    <name type="common">Carrageen Irish moss</name>
    <name type="synonym">Polymorpha crispa</name>
    <dbReference type="NCBI Taxonomy" id="2769"/>
    <lineage>
        <taxon>Eukaryota</taxon>
        <taxon>Rhodophyta</taxon>
        <taxon>Florideophyceae</taxon>
        <taxon>Rhodymeniophycidae</taxon>
        <taxon>Gigartinales</taxon>
        <taxon>Gigartinaceae</taxon>
        <taxon>Chondrus</taxon>
    </lineage>
</organism>
<feature type="region of interest" description="Disordered" evidence="1">
    <location>
        <begin position="1"/>
        <end position="33"/>
    </location>
</feature>
<feature type="compositionally biased region" description="Pro residues" evidence="1">
    <location>
        <begin position="22"/>
        <end position="31"/>
    </location>
</feature>
<evidence type="ECO:0000313" key="3">
    <source>
        <dbReference type="Proteomes" id="UP000012073"/>
    </source>
</evidence>
<dbReference type="Gramene" id="CDF38589">
    <property type="protein sequence ID" value="CDF38589"/>
    <property type="gene ID" value="CHC_T00006402001"/>
</dbReference>
<protein>
    <submittedName>
        <fullName evidence="2">Uncharacterized protein</fullName>
    </submittedName>
</protein>
<dbReference type="RefSeq" id="XP_005718494.1">
    <property type="nucleotide sequence ID" value="XM_005718437.1"/>
</dbReference>
<dbReference type="GeneID" id="17326213"/>
<name>R7QKI7_CHOCR</name>
<dbReference type="Proteomes" id="UP000012073">
    <property type="component" value="Unassembled WGS sequence"/>
</dbReference>
<dbReference type="AlphaFoldDB" id="R7QKI7"/>
<evidence type="ECO:0000256" key="1">
    <source>
        <dbReference type="SAM" id="MobiDB-lite"/>
    </source>
</evidence>
<gene>
    <name evidence="2" type="ORF">CHC_T00006402001</name>
</gene>
<reference evidence="3" key="1">
    <citation type="journal article" date="2013" name="Proc. Natl. Acad. Sci. U.S.A.">
        <title>Genome structure and metabolic features in the red seaweed Chondrus crispus shed light on evolution of the Archaeplastida.</title>
        <authorList>
            <person name="Collen J."/>
            <person name="Porcel B."/>
            <person name="Carre W."/>
            <person name="Ball S.G."/>
            <person name="Chaparro C."/>
            <person name="Tonon T."/>
            <person name="Barbeyron T."/>
            <person name="Michel G."/>
            <person name="Noel B."/>
            <person name="Valentin K."/>
            <person name="Elias M."/>
            <person name="Artiguenave F."/>
            <person name="Arun A."/>
            <person name="Aury J.M."/>
            <person name="Barbosa-Neto J.F."/>
            <person name="Bothwell J.H."/>
            <person name="Bouget F.Y."/>
            <person name="Brillet L."/>
            <person name="Cabello-Hurtado F."/>
            <person name="Capella-Gutierrez S."/>
            <person name="Charrier B."/>
            <person name="Cladiere L."/>
            <person name="Cock J.M."/>
            <person name="Coelho S.M."/>
            <person name="Colleoni C."/>
            <person name="Czjzek M."/>
            <person name="Da Silva C."/>
            <person name="Delage L."/>
            <person name="Denoeud F."/>
            <person name="Deschamps P."/>
            <person name="Dittami S.M."/>
            <person name="Gabaldon T."/>
            <person name="Gachon C.M."/>
            <person name="Groisillier A."/>
            <person name="Herve C."/>
            <person name="Jabbari K."/>
            <person name="Katinka M."/>
            <person name="Kloareg B."/>
            <person name="Kowalczyk N."/>
            <person name="Labadie K."/>
            <person name="Leblanc C."/>
            <person name="Lopez P.J."/>
            <person name="McLachlan D.H."/>
            <person name="Meslet-Cladiere L."/>
            <person name="Moustafa A."/>
            <person name="Nehr Z."/>
            <person name="Nyvall Collen P."/>
            <person name="Panaud O."/>
            <person name="Partensky F."/>
            <person name="Poulain J."/>
            <person name="Rensing S.A."/>
            <person name="Rousvoal S."/>
            <person name="Samson G."/>
            <person name="Symeonidi A."/>
            <person name="Weissenbach J."/>
            <person name="Zambounis A."/>
            <person name="Wincker P."/>
            <person name="Boyen C."/>
        </authorList>
    </citation>
    <scope>NUCLEOTIDE SEQUENCE [LARGE SCALE GENOMIC DNA]</scope>
    <source>
        <strain evidence="3">cv. Stackhouse</strain>
    </source>
</reference>
<accession>R7QKI7</accession>
<keyword evidence="3" id="KW-1185">Reference proteome</keyword>
<dbReference type="OrthoDB" id="3710at2759"/>
<dbReference type="EMBL" id="HG001949">
    <property type="protein sequence ID" value="CDF38589.1"/>
    <property type="molecule type" value="Genomic_DNA"/>
</dbReference>